<organism evidence="1">
    <name type="scientific">marine sediment metagenome</name>
    <dbReference type="NCBI Taxonomy" id="412755"/>
    <lineage>
        <taxon>unclassified sequences</taxon>
        <taxon>metagenomes</taxon>
        <taxon>ecological metagenomes</taxon>
    </lineage>
</organism>
<dbReference type="AlphaFoldDB" id="X0TII0"/>
<gene>
    <name evidence="1" type="ORF">S01H1_31097</name>
</gene>
<comment type="caution">
    <text evidence="1">The sequence shown here is derived from an EMBL/GenBank/DDBJ whole genome shotgun (WGS) entry which is preliminary data.</text>
</comment>
<sequence>MIRLIVLDYLSNLKEKDELDYIFPFLLDQLKFKIIKNVSASRGQSEYGIDILATKIDKEKLNKVFIFQIKGGEDRDIDNRVFFKEDGIRDSLLQIKYCDFIDSIYEIKGLPKKIVL</sequence>
<name>X0TII0_9ZZZZ</name>
<dbReference type="EMBL" id="BARS01019169">
    <property type="protein sequence ID" value="GAF87947.1"/>
    <property type="molecule type" value="Genomic_DNA"/>
</dbReference>
<evidence type="ECO:0000313" key="1">
    <source>
        <dbReference type="EMBL" id="GAF87947.1"/>
    </source>
</evidence>
<evidence type="ECO:0008006" key="2">
    <source>
        <dbReference type="Google" id="ProtNLM"/>
    </source>
</evidence>
<reference evidence="1" key="1">
    <citation type="journal article" date="2014" name="Front. Microbiol.">
        <title>High frequency of phylogenetically diverse reductive dehalogenase-homologous genes in deep subseafloor sedimentary metagenomes.</title>
        <authorList>
            <person name="Kawai M."/>
            <person name="Futagami T."/>
            <person name="Toyoda A."/>
            <person name="Takaki Y."/>
            <person name="Nishi S."/>
            <person name="Hori S."/>
            <person name="Arai W."/>
            <person name="Tsubouchi T."/>
            <person name="Morono Y."/>
            <person name="Uchiyama I."/>
            <person name="Ito T."/>
            <person name="Fujiyama A."/>
            <person name="Inagaki F."/>
            <person name="Takami H."/>
        </authorList>
    </citation>
    <scope>NUCLEOTIDE SEQUENCE</scope>
    <source>
        <strain evidence="1">Expedition CK06-06</strain>
    </source>
</reference>
<proteinExistence type="predicted"/>
<feature type="non-terminal residue" evidence="1">
    <location>
        <position position="116"/>
    </location>
</feature>
<protein>
    <recommendedName>
        <fullName evidence="2">Restriction endonuclease type IV Mrr domain-containing protein</fullName>
    </recommendedName>
</protein>
<accession>X0TII0</accession>